<feature type="chain" id="PRO_5007859243" description="Secreted protein" evidence="1">
    <location>
        <begin position="23"/>
        <end position="72"/>
    </location>
</feature>
<feature type="non-terminal residue" evidence="2">
    <location>
        <position position="72"/>
    </location>
</feature>
<dbReference type="InParanoid" id="A0A165IFG3"/>
<accession>A0A165IFG3</accession>
<feature type="signal peptide" evidence="1">
    <location>
        <begin position="1"/>
        <end position="22"/>
    </location>
</feature>
<keyword evidence="3" id="KW-1185">Reference proteome</keyword>
<dbReference type="Proteomes" id="UP000076871">
    <property type="component" value="Unassembled WGS sequence"/>
</dbReference>
<evidence type="ECO:0000313" key="3">
    <source>
        <dbReference type="Proteomes" id="UP000076871"/>
    </source>
</evidence>
<keyword evidence="1" id="KW-0732">Signal</keyword>
<dbReference type="EMBL" id="KV427605">
    <property type="protein sequence ID" value="KZT13002.1"/>
    <property type="molecule type" value="Genomic_DNA"/>
</dbReference>
<proteinExistence type="predicted"/>
<dbReference type="RefSeq" id="XP_040770512.1">
    <property type="nucleotide sequence ID" value="XM_040914071.1"/>
</dbReference>
<sequence>MSRPSFLNIVAVLLSFPSCYLACSAPCSLSVVLFDFPLSPTIHRDPTDLCIITVRRLLTSGGESLACCVLCS</sequence>
<dbReference type="GeneID" id="63831099"/>
<gene>
    <name evidence="2" type="ORF">LAESUDRAFT_808493</name>
</gene>
<dbReference type="AlphaFoldDB" id="A0A165IFG3"/>
<organism evidence="2 3">
    <name type="scientific">Laetiporus sulphureus 93-53</name>
    <dbReference type="NCBI Taxonomy" id="1314785"/>
    <lineage>
        <taxon>Eukaryota</taxon>
        <taxon>Fungi</taxon>
        <taxon>Dikarya</taxon>
        <taxon>Basidiomycota</taxon>
        <taxon>Agaricomycotina</taxon>
        <taxon>Agaricomycetes</taxon>
        <taxon>Polyporales</taxon>
        <taxon>Laetiporus</taxon>
    </lineage>
</organism>
<evidence type="ECO:0008006" key="4">
    <source>
        <dbReference type="Google" id="ProtNLM"/>
    </source>
</evidence>
<name>A0A165IFG3_9APHY</name>
<evidence type="ECO:0000313" key="2">
    <source>
        <dbReference type="EMBL" id="KZT13002.1"/>
    </source>
</evidence>
<protein>
    <recommendedName>
        <fullName evidence="4">Secreted protein</fullName>
    </recommendedName>
</protein>
<reference evidence="2 3" key="1">
    <citation type="journal article" date="2016" name="Mol. Biol. Evol.">
        <title>Comparative Genomics of Early-Diverging Mushroom-Forming Fungi Provides Insights into the Origins of Lignocellulose Decay Capabilities.</title>
        <authorList>
            <person name="Nagy L.G."/>
            <person name="Riley R."/>
            <person name="Tritt A."/>
            <person name="Adam C."/>
            <person name="Daum C."/>
            <person name="Floudas D."/>
            <person name="Sun H."/>
            <person name="Yadav J.S."/>
            <person name="Pangilinan J."/>
            <person name="Larsson K.H."/>
            <person name="Matsuura K."/>
            <person name="Barry K."/>
            <person name="Labutti K."/>
            <person name="Kuo R."/>
            <person name="Ohm R.A."/>
            <person name="Bhattacharya S.S."/>
            <person name="Shirouzu T."/>
            <person name="Yoshinaga Y."/>
            <person name="Martin F.M."/>
            <person name="Grigoriev I.V."/>
            <person name="Hibbett D.S."/>
        </authorList>
    </citation>
    <scope>NUCLEOTIDE SEQUENCE [LARGE SCALE GENOMIC DNA]</scope>
    <source>
        <strain evidence="2 3">93-53</strain>
    </source>
</reference>
<evidence type="ECO:0000256" key="1">
    <source>
        <dbReference type="SAM" id="SignalP"/>
    </source>
</evidence>